<reference evidence="1" key="1">
    <citation type="journal article" date="2020" name="Nature">
        <title>Giant virus diversity and host interactions through global metagenomics.</title>
        <authorList>
            <person name="Schulz F."/>
            <person name="Roux S."/>
            <person name="Paez-Espino D."/>
            <person name="Jungbluth S."/>
            <person name="Walsh D.A."/>
            <person name="Denef V.J."/>
            <person name="McMahon K.D."/>
            <person name="Konstantinidis K.T."/>
            <person name="Eloe-Fadrosh E.A."/>
            <person name="Kyrpides N.C."/>
            <person name="Woyke T."/>
        </authorList>
    </citation>
    <scope>NUCLEOTIDE SEQUENCE</scope>
    <source>
        <strain evidence="1">GVMAG-M-3300023184-51</strain>
    </source>
</reference>
<dbReference type="EMBL" id="MN740121">
    <property type="protein sequence ID" value="QHT88692.1"/>
    <property type="molecule type" value="Genomic_DNA"/>
</dbReference>
<organism evidence="1">
    <name type="scientific">viral metagenome</name>
    <dbReference type="NCBI Taxonomy" id="1070528"/>
    <lineage>
        <taxon>unclassified sequences</taxon>
        <taxon>metagenomes</taxon>
        <taxon>organismal metagenomes</taxon>
    </lineage>
</organism>
<name>A0A6C0I7B5_9ZZZZ</name>
<evidence type="ECO:0000313" key="1">
    <source>
        <dbReference type="EMBL" id="QHT88692.1"/>
    </source>
</evidence>
<sequence>METRSQTIYNKRPLYEVNIDFDEASEAWRQNKKQVSPGHFKYICTVLKKDGKTCYKNCYKNNDYCWAHRGYQKEKEKE</sequence>
<protein>
    <submittedName>
        <fullName evidence="1">Uncharacterized protein</fullName>
    </submittedName>
</protein>
<accession>A0A6C0I7B5</accession>
<proteinExistence type="predicted"/>
<dbReference type="AlphaFoldDB" id="A0A6C0I7B5"/>